<keyword evidence="11" id="KW-0325">Glycoprotein</keyword>
<comment type="caution">
    <text evidence="12">The sequence shown here is derived from an EMBL/GenBank/DDBJ whole genome shotgun (WGS) entry which is preliminary data.</text>
</comment>
<organism evidence="12 13">
    <name type="scientific">Marmota monax</name>
    <name type="common">Woodchuck</name>
    <dbReference type="NCBI Taxonomy" id="9995"/>
    <lineage>
        <taxon>Eukaryota</taxon>
        <taxon>Metazoa</taxon>
        <taxon>Chordata</taxon>
        <taxon>Craniata</taxon>
        <taxon>Vertebrata</taxon>
        <taxon>Euteleostomi</taxon>
        <taxon>Mammalia</taxon>
        <taxon>Eutheria</taxon>
        <taxon>Euarchontoglires</taxon>
        <taxon>Glires</taxon>
        <taxon>Rodentia</taxon>
        <taxon>Sciuromorpha</taxon>
        <taxon>Sciuridae</taxon>
        <taxon>Xerinae</taxon>
        <taxon>Marmotini</taxon>
        <taxon>Marmota</taxon>
    </lineage>
</organism>
<dbReference type="EMBL" id="CABDUW010002251">
    <property type="protein sequence ID" value="VTJ86039.1"/>
    <property type="molecule type" value="Genomic_DNA"/>
</dbReference>
<evidence type="ECO:0000256" key="1">
    <source>
        <dbReference type="ARBA" id="ARBA00004389"/>
    </source>
</evidence>
<evidence type="ECO:0000256" key="7">
    <source>
        <dbReference type="ARBA" id="ARBA00022729"/>
    </source>
</evidence>
<evidence type="ECO:0000256" key="2">
    <source>
        <dbReference type="ARBA" id="ARBA00009995"/>
    </source>
</evidence>
<dbReference type="SUPFAM" id="SSF53756">
    <property type="entry name" value="UDP-Glycosyltransferase/glycogen phosphorylase"/>
    <property type="match status" value="1"/>
</dbReference>
<feature type="non-terminal residue" evidence="12">
    <location>
        <position position="1"/>
    </location>
</feature>
<keyword evidence="10" id="KW-0472">Membrane</keyword>
<comment type="subcellular location">
    <subcellularLocation>
        <location evidence="1">Endoplasmic reticulum membrane</location>
        <topology evidence="1">Single-pass membrane protein</topology>
    </subcellularLocation>
</comment>
<dbReference type="GO" id="GO:0015020">
    <property type="term" value="F:glucuronosyltransferase activity"/>
    <property type="evidence" value="ECO:0007669"/>
    <property type="project" value="UniProtKB-EC"/>
</dbReference>
<protein>
    <recommendedName>
        <fullName evidence="3">glucuronosyltransferase</fullName>
        <ecNumber evidence="3">2.4.1.17</ecNumber>
    </recommendedName>
</protein>
<keyword evidence="4" id="KW-0328">Glycosyltransferase</keyword>
<dbReference type="PANTHER" id="PTHR48043:SF12">
    <property type="entry name" value="UDP-GLUCURONOSYLTRANSFERASE 2B4"/>
    <property type="match status" value="1"/>
</dbReference>
<keyword evidence="5" id="KW-0808">Transferase</keyword>
<evidence type="ECO:0000256" key="11">
    <source>
        <dbReference type="ARBA" id="ARBA00023180"/>
    </source>
</evidence>
<evidence type="ECO:0000256" key="10">
    <source>
        <dbReference type="ARBA" id="ARBA00023136"/>
    </source>
</evidence>
<keyword evidence="7" id="KW-0732">Signal</keyword>
<evidence type="ECO:0000256" key="3">
    <source>
        <dbReference type="ARBA" id="ARBA00012544"/>
    </source>
</evidence>
<keyword evidence="13" id="KW-1185">Reference proteome</keyword>
<dbReference type="AlphaFoldDB" id="A0A5E4CY74"/>
<comment type="similarity">
    <text evidence="2">Belongs to the UDP-glycosyltransferase family.</text>
</comment>
<keyword evidence="8" id="KW-0256">Endoplasmic reticulum</keyword>
<evidence type="ECO:0000313" key="12">
    <source>
        <dbReference type="EMBL" id="VTJ86039.1"/>
    </source>
</evidence>
<dbReference type="EC" id="2.4.1.17" evidence="3"/>
<evidence type="ECO:0000256" key="4">
    <source>
        <dbReference type="ARBA" id="ARBA00022676"/>
    </source>
</evidence>
<gene>
    <name evidence="12" type="ORF">MONAX_5E017745</name>
</gene>
<reference evidence="12" key="1">
    <citation type="submission" date="2019-04" db="EMBL/GenBank/DDBJ databases">
        <authorList>
            <person name="Alioto T."/>
            <person name="Alioto T."/>
        </authorList>
    </citation>
    <scope>NUCLEOTIDE SEQUENCE [LARGE SCALE GENOMIC DNA]</scope>
</reference>
<dbReference type="Proteomes" id="UP000335636">
    <property type="component" value="Unassembled WGS sequence"/>
</dbReference>
<dbReference type="InterPro" id="IPR002213">
    <property type="entry name" value="UDP_glucos_trans"/>
</dbReference>
<keyword evidence="9" id="KW-1133">Transmembrane helix</keyword>
<accession>A0A5E4CY74</accession>
<dbReference type="InterPro" id="IPR050271">
    <property type="entry name" value="UDP-glycosyltransferase"/>
</dbReference>
<evidence type="ECO:0000256" key="9">
    <source>
        <dbReference type="ARBA" id="ARBA00022989"/>
    </source>
</evidence>
<evidence type="ECO:0000256" key="5">
    <source>
        <dbReference type="ARBA" id="ARBA00022679"/>
    </source>
</evidence>
<sequence>HPQTKAFITHGGTNGISEAIYHGIPMVGIPLFGDQTDNISHVKIKAAAVTLDFHTVTSTDLFEALNIVIKDPS</sequence>
<dbReference type="Gene3D" id="3.40.50.2000">
    <property type="entry name" value="Glycogen Phosphorylase B"/>
    <property type="match status" value="1"/>
</dbReference>
<evidence type="ECO:0000256" key="6">
    <source>
        <dbReference type="ARBA" id="ARBA00022692"/>
    </source>
</evidence>
<evidence type="ECO:0000313" key="13">
    <source>
        <dbReference type="Proteomes" id="UP000335636"/>
    </source>
</evidence>
<name>A0A5E4CY74_MARMO</name>
<keyword evidence="6" id="KW-0812">Transmembrane</keyword>
<proteinExistence type="inferred from homology"/>
<dbReference type="GO" id="GO:0005789">
    <property type="term" value="C:endoplasmic reticulum membrane"/>
    <property type="evidence" value="ECO:0007669"/>
    <property type="project" value="UniProtKB-SubCell"/>
</dbReference>
<dbReference type="Pfam" id="PF00201">
    <property type="entry name" value="UDPGT"/>
    <property type="match status" value="1"/>
</dbReference>
<evidence type="ECO:0000256" key="8">
    <source>
        <dbReference type="ARBA" id="ARBA00022824"/>
    </source>
</evidence>
<dbReference type="PANTHER" id="PTHR48043">
    <property type="entry name" value="EG:EG0003.4 PROTEIN-RELATED"/>
    <property type="match status" value="1"/>
</dbReference>